<organism evidence="3">
    <name type="scientific">Ajellomyces dermatitidis (strain ATCC 18188 / CBS 674.68)</name>
    <name type="common">Blastomyces dermatitidis</name>
    <dbReference type="NCBI Taxonomy" id="653446"/>
    <lineage>
        <taxon>Eukaryota</taxon>
        <taxon>Fungi</taxon>
        <taxon>Dikarya</taxon>
        <taxon>Ascomycota</taxon>
        <taxon>Pezizomycotina</taxon>
        <taxon>Eurotiomycetes</taxon>
        <taxon>Eurotiomycetidae</taxon>
        <taxon>Onygenales</taxon>
        <taxon>Ajellomycetaceae</taxon>
        <taxon>Blastomyces</taxon>
    </lineage>
</organism>
<keyword evidence="1" id="KW-1133">Transmembrane helix</keyword>
<sequence length="523" mass="59027">MDMKVLRELVSNRIALLLVETSRRNIPCNSGSGIYESGDGSRHTGLARISGRKTERGYYLKLSEPHEKHVLLNRTTSQMGASEAMSSNFIRPDTCLSFFLGASTALVLTLPVIYFFGRNQSPPTSSVTPLCSTELDDAARKGGCDEDGDALSGFIALNESATTELRTKLNWNRSADLSKFFIRWGRKYPSDRRKLEEVCGRKSQSCRGSNTPNTRQIQEAFLIPAEIPVILRPLAPEVNTLLRKYGCEQDCLSSSNHDDQLAVRLALSRALQNGKVLWGHFSRAVIQLDERIVVKLGHNLLLTDADITAYIQSLSKDIPVPHPLGAISIGKTTYMFMTFIEGSSLDKLWSSLSTEEKFSIRDQLDVILEKLRMLPLSSHCLGGGNPPYCIDCRMWKRVSPQQIENEAQFNEFLISGNHPPTMRAYVEFVHSMLRNDHRIVMTHGDLHPRNIMVSKERDQSVRVTGLVDWELGGVYPEYWEFLKSLNTMLPVRRGDWVFFLPHKGMGMYFAEFAIDQFVEKLVS</sequence>
<dbReference type="InterPro" id="IPR002575">
    <property type="entry name" value="Aminoglycoside_PTrfase"/>
</dbReference>
<evidence type="ECO:0000259" key="2">
    <source>
        <dbReference type="Pfam" id="PF01636"/>
    </source>
</evidence>
<keyword evidence="1" id="KW-0812">Transmembrane</keyword>
<proteinExistence type="predicted"/>
<dbReference type="EMBL" id="GG749607">
    <property type="protein sequence ID" value="EGE86665.1"/>
    <property type="molecule type" value="Genomic_DNA"/>
</dbReference>
<keyword evidence="3" id="KW-0808">Transferase</keyword>
<evidence type="ECO:0000313" key="3">
    <source>
        <dbReference type="EMBL" id="EGE86665.1"/>
    </source>
</evidence>
<feature type="transmembrane region" description="Helical" evidence="1">
    <location>
        <begin position="95"/>
        <end position="116"/>
    </location>
</feature>
<dbReference type="Gene3D" id="3.90.1200.10">
    <property type="match status" value="1"/>
</dbReference>
<evidence type="ECO:0000256" key="1">
    <source>
        <dbReference type="SAM" id="Phobius"/>
    </source>
</evidence>
<protein>
    <submittedName>
        <fullName evidence="3">Phosphotransferase enzyme family protein</fullName>
    </submittedName>
</protein>
<dbReference type="Pfam" id="PF01636">
    <property type="entry name" value="APH"/>
    <property type="match status" value="1"/>
</dbReference>
<dbReference type="GO" id="GO:0016740">
    <property type="term" value="F:transferase activity"/>
    <property type="evidence" value="ECO:0007669"/>
    <property type="project" value="UniProtKB-KW"/>
</dbReference>
<dbReference type="AlphaFoldDB" id="F2TTV2"/>
<accession>F2TTV2</accession>
<feature type="domain" description="Aminoglycoside phosphotransferase" evidence="2">
    <location>
        <begin position="310"/>
        <end position="487"/>
    </location>
</feature>
<gene>
    <name evidence="3" type="ORF">BDDG_09612</name>
</gene>
<dbReference type="OrthoDB" id="2906425at2759"/>
<dbReference type="Proteomes" id="UP000007802">
    <property type="component" value="Unassembled WGS sequence"/>
</dbReference>
<dbReference type="InterPro" id="IPR011009">
    <property type="entry name" value="Kinase-like_dom_sf"/>
</dbReference>
<name>F2TTV2_AJEDA</name>
<dbReference type="CDD" id="cd05120">
    <property type="entry name" value="APH_ChoK_like"/>
    <property type="match status" value="1"/>
</dbReference>
<dbReference type="SUPFAM" id="SSF56112">
    <property type="entry name" value="Protein kinase-like (PK-like)"/>
    <property type="match status" value="1"/>
</dbReference>
<reference evidence="3" key="1">
    <citation type="submission" date="2010-03" db="EMBL/GenBank/DDBJ databases">
        <title>Annotation of Blastomyces dermatitidis strain ATCC 18188.</title>
        <authorList>
            <consortium name="The Broad Institute Genome Sequencing Platform"/>
            <consortium name="Broad Institute Genome Sequencing Center for Infectious Disease."/>
            <person name="Cuomo C."/>
            <person name="Klein B."/>
            <person name="Sullivan T."/>
            <person name="Heitman J."/>
            <person name="Young S."/>
            <person name="Zeng Q."/>
            <person name="Gargeya S."/>
            <person name="Alvarado L."/>
            <person name="Berlin A.M."/>
            <person name="Chapman S.B."/>
            <person name="Chen Z."/>
            <person name="Freedman E."/>
            <person name="Gellesch M."/>
            <person name="Goldberg J."/>
            <person name="Griggs A."/>
            <person name="Gujja S."/>
            <person name="Heilman E."/>
            <person name="Heiman D."/>
            <person name="Howarth C."/>
            <person name="Mehta T."/>
            <person name="Neiman D."/>
            <person name="Pearson M."/>
            <person name="Roberts A."/>
            <person name="Saif S."/>
            <person name="Shea T."/>
            <person name="Shenoy N."/>
            <person name="Sisk P."/>
            <person name="Stolte C."/>
            <person name="Sykes S."/>
            <person name="White J."/>
            <person name="Yandava C."/>
            <person name="Haas B."/>
            <person name="Nusbaum C."/>
            <person name="Birren B."/>
        </authorList>
    </citation>
    <scope>NUCLEOTIDE SEQUENCE</scope>
    <source>
        <strain evidence="3">ATCC 18188</strain>
    </source>
</reference>
<dbReference type="PANTHER" id="PTHR21310">
    <property type="entry name" value="AMINOGLYCOSIDE PHOSPHOTRANSFERASE-RELATED-RELATED"/>
    <property type="match status" value="1"/>
</dbReference>
<dbReference type="PANTHER" id="PTHR21310:SF58">
    <property type="entry name" value="AMINOGLYCOSIDE PHOSPHOTRANSFERASE DOMAIN-CONTAINING PROTEIN"/>
    <property type="match status" value="1"/>
</dbReference>
<dbReference type="InterPro" id="IPR051678">
    <property type="entry name" value="AGP_Transferase"/>
</dbReference>
<keyword evidence="1" id="KW-0472">Membrane</keyword>
<dbReference type="HOGENOM" id="CLU_021768_10_0_1"/>